<feature type="region of interest" description="Disordered" evidence="1">
    <location>
        <begin position="42"/>
        <end position="82"/>
    </location>
</feature>
<dbReference type="AlphaFoldDB" id="A0A9N8V6C4"/>
<gene>
    <name evidence="2" type="ORF">DERYTH_LOCUS151</name>
</gene>
<dbReference type="OrthoDB" id="2465759at2759"/>
<evidence type="ECO:0000313" key="3">
    <source>
        <dbReference type="Proteomes" id="UP000789405"/>
    </source>
</evidence>
<sequence length="105" mass="12156">MNSTRSKLLYIRQSITNNVKDTPIIQTPPMTASSDIECEPLAKHKRSEEADQLTEEEFTNTDHKSDQEELKKPTKKINHKKIPHEIKQKTKIALLELHVLKTQLI</sequence>
<evidence type="ECO:0000313" key="2">
    <source>
        <dbReference type="EMBL" id="CAG8445253.1"/>
    </source>
</evidence>
<feature type="compositionally biased region" description="Acidic residues" evidence="1">
    <location>
        <begin position="50"/>
        <end position="59"/>
    </location>
</feature>
<feature type="compositionally biased region" description="Basic and acidic residues" evidence="1">
    <location>
        <begin position="60"/>
        <end position="72"/>
    </location>
</feature>
<feature type="compositionally biased region" description="Basic residues" evidence="1">
    <location>
        <begin position="73"/>
        <end position="82"/>
    </location>
</feature>
<dbReference type="Proteomes" id="UP000789405">
    <property type="component" value="Unassembled WGS sequence"/>
</dbReference>
<reference evidence="2" key="1">
    <citation type="submission" date="2021-06" db="EMBL/GenBank/DDBJ databases">
        <authorList>
            <person name="Kallberg Y."/>
            <person name="Tangrot J."/>
            <person name="Rosling A."/>
        </authorList>
    </citation>
    <scope>NUCLEOTIDE SEQUENCE</scope>
    <source>
        <strain evidence="2">MA453B</strain>
    </source>
</reference>
<accession>A0A9N8V6C4</accession>
<organism evidence="2 3">
    <name type="scientific">Dentiscutata erythropus</name>
    <dbReference type="NCBI Taxonomy" id="1348616"/>
    <lineage>
        <taxon>Eukaryota</taxon>
        <taxon>Fungi</taxon>
        <taxon>Fungi incertae sedis</taxon>
        <taxon>Mucoromycota</taxon>
        <taxon>Glomeromycotina</taxon>
        <taxon>Glomeromycetes</taxon>
        <taxon>Diversisporales</taxon>
        <taxon>Gigasporaceae</taxon>
        <taxon>Dentiscutata</taxon>
    </lineage>
</organism>
<keyword evidence="3" id="KW-1185">Reference proteome</keyword>
<protein>
    <submittedName>
        <fullName evidence="2">17992_t:CDS:1</fullName>
    </submittedName>
</protein>
<proteinExistence type="predicted"/>
<comment type="caution">
    <text evidence="2">The sequence shown here is derived from an EMBL/GenBank/DDBJ whole genome shotgun (WGS) entry which is preliminary data.</text>
</comment>
<evidence type="ECO:0000256" key="1">
    <source>
        <dbReference type="SAM" id="MobiDB-lite"/>
    </source>
</evidence>
<name>A0A9N8V6C4_9GLOM</name>
<dbReference type="EMBL" id="CAJVPY010000028">
    <property type="protein sequence ID" value="CAG8445253.1"/>
    <property type="molecule type" value="Genomic_DNA"/>
</dbReference>